<evidence type="ECO:0000313" key="3">
    <source>
        <dbReference type="EMBL" id="KXN68324.1"/>
    </source>
</evidence>
<dbReference type="AlphaFoldDB" id="A0A137P0C6"/>
<keyword evidence="4" id="KW-1185">Reference proteome</keyword>
<evidence type="ECO:0000256" key="1">
    <source>
        <dbReference type="SAM" id="MobiDB-lite"/>
    </source>
</evidence>
<proteinExistence type="predicted"/>
<name>A0A137P0C6_CONC2</name>
<organism evidence="3 4">
    <name type="scientific">Conidiobolus coronatus (strain ATCC 28846 / CBS 209.66 / NRRL 28638)</name>
    <name type="common">Delacroixia coronata</name>
    <dbReference type="NCBI Taxonomy" id="796925"/>
    <lineage>
        <taxon>Eukaryota</taxon>
        <taxon>Fungi</taxon>
        <taxon>Fungi incertae sedis</taxon>
        <taxon>Zoopagomycota</taxon>
        <taxon>Entomophthoromycotina</taxon>
        <taxon>Entomophthoromycetes</taxon>
        <taxon>Entomophthorales</taxon>
        <taxon>Ancylistaceae</taxon>
        <taxon>Conidiobolus</taxon>
    </lineage>
</organism>
<evidence type="ECO:0000313" key="4">
    <source>
        <dbReference type="Proteomes" id="UP000070444"/>
    </source>
</evidence>
<dbReference type="Proteomes" id="UP000070444">
    <property type="component" value="Unassembled WGS sequence"/>
</dbReference>
<accession>A0A137P0C6</accession>
<feature type="region of interest" description="Disordered" evidence="1">
    <location>
        <begin position="43"/>
        <end position="72"/>
    </location>
</feature>
<feature type="signal peptide" evidence="2">
    <location>
        <begin position="1"/>
        <end position="16"/>
    </location>
</feature>
<reference evidence="3 4" key="1">
    <citation type="journal article" date="2015" name="Genome Biol. Evol.">
        <title>Phylogenomic analyses indicate that early fungi evolved digesting cell walls of algal ancestors of land plants.</title>
        <authorList>
            <person name="Chang Y."/>
            <person name="Wang S."/>
            <person name="Sekimoto S."/>
            <person name="Aerts A.L."/>
            <person name="Choi C."/>
            <person name="Clum A."/>
            <person name="LaButti K.M."/>
            <person name="Lindquist E.A."/>
            <person name="Yee Ngan C."/>
            <person name="Ohm R.A."/>
            <person name="Salamov A.A."/>
            <person name="Grigoriev I.V."/>
            <person name="Spatafora J.W."/>
            <person name="Berbee M.L."/>
        </authorList>
    </citation>
    <scope>NUCLEOTIDE SEQUENCE [LARGE SCALE GENOMIC DNA]</scope>
    <source>
        <strain evidence="3 4">NRRL 28638</strain>
    </source>
</reference>
<sequence length="72" mass="8451">MKSITLLALLTTSTICSYQEQSENSFKVNKYSYYSNPESYEFRANSGSNLERRRRRKNNPLYVGDPLYRSTL</sequence>
<feature type="chain" id="PRO_5007294336" evidence="2">
    <location>
        <begin position="17"/>
        <end position="72"/>
    </location>
</feature>
<gene>
    <name evidence="3" type="ORF">CONCODRAFT_9437</name>
</gene>
<evidence type="ECO:0000256" key="2">
    <source>
        <dbReference type="SAM" id="SignalP"/>
    </source>
</evidence>
<dbReference type="EMBL" id="KQ964582">
    <property type="protein sequence ID" value="KXN68324.1"/>
    <property type="molecule type" value="Genomic_DNA"/>
</dbReference>
<protein>
    <submittedName>
        <fullName evidence="3">Uncharacterized protein</fullName>
    </submittedName>
</protein>
<keyword evidence="2" id="KW-0732">Signal</keyword>